<accession>A0A8J6XXX0</accession>
<dbReference type="InterPro" id="IPR036061">
    <property type="entry name" value="CheW-like_dom_sf"/>
</dbReference>
<dbReference type="SUPFAM" id="SSF50341">
    <property type="entry name" value="CheW-like"/>
    <property type="match status" value="1"/>
</dbReference>
<dbReference type="GO" id="GO:0006935">
    <property type="term" value="P:chemotaxis"/>
    <property type="evidence" value="ECO:0007669"/>
    <property type="project" value="InterPro"/>
</dbReference>
<dbReference type="Gene3D" id="2.40.50.180">
    <property type="entry name" value="CheA-289, Domain 4"/>
    <property type="match status" value="1"/>
</dbReference>
<dbReference type="PROSITE" id="PS50851">
    <property type="entry name" value="CHEW"/>
    <property type="match status" value="1"/>
</dbReference>
<dbReference type="Proteomes" id="UP000648239">
    <property type="component" value="Unassembled WGS sequence"/>
</dbReference>
<protein>
    <submittedName>
        <fullName evidence="2">Chemotaxis protein CheW</fullName>
    </submittedName>
</protein>
<dbReference type="AlphaFoldDB" id="A0A8J6XXX0"/>
<proteinExistence type="predicted"/>
<evidence type="ECO:0000313" key="2">
    <source>
        <dbReference type="EMBL" id="MBD3866767.1"/>
    </source>
</evidence>
<sequence>MAAGDQPAPSPAGPSDRFLSFRAGSRLYAIPLAQVTGLADCGPVRAVAGTPPEVLGLSEWRGRLLTVLDLTGLLGEPESTGPMCLIRLSGSMTRTALRVPAPVALLTSGDVVSENSHEAHRDRYTLVDPAELVSQLEAEILAGNRPVES</sequence>
<gene>
    <name evidence="2" type="ORF">IFK94_01460</name>
</gene>
<dbReference type="InterPro" id="IPR002545">
    <property type="entry name" value="CheW-lke_dom"/>
</dbReference>
<organism evidence="2 3">
    <name type="scientific">Candidatus Polarisedimenticola svalbardensis</name>
    <dbReference type="NCBI Taxonomy" id="2886004"/>
    <lineage>
        <taxon>Bacteria</taxon>
        <taxon>Pseudomonadati</taxon>
        <taxon>Acidobacteriota</taxon>
        <taxon>Candidatus Polarisedimenticolia</taxon>
        <taxon>Candidatus Polarisedimenticolales</taxon>
        <taxon>Candidatus Polarisedimenticolaceae</taxon>
        <taxon>Candidatus Polarisedimenticola</taxon>
    </lineage>
</organism>
<evidence type="ECO:0000313" key="3">
    <source>
        <dbReference type="Proteomes" id="UP000648239"/>
    </source>
</evidence>
<reference evidence="2 3" key="1">
    <citation type="submission" date="2020-08" db="EMBL/GenBank/DDBJ databases">
        <title>Acidobacteriota in marine sediments use diverse sulfur dissimilation pathways.</title>
        <authorList>
            <person name="Wasmund K."/>
        </authorList>
    </citation>
    <scope>NUCLEOTIDE SEQUENCE [LARGE SCALE GENOMIC DNA]</scope>
    <source>
        <strain evidence="2">MAG AM4</strain>
    </source>
</reference>
<dbReference type="GO" id="GO:0007165">
    <property type="term" value="P:signal transduction"/>
    <property type="evidence" value="ECO:0007669"/>
    <property type="project" value="InterPro"/>
</dbReference>
<name>A0A8J6XXX0_9BACT</name>
<comment type="caution">
    <text evidence="2">The sequence shown here is derived from an EMBL/GenBank/DDBJ whole genome shotgun (WGS) entry which is preliminary data.</text>
</comment>
<dbReference type="EMBL" id="JACXWD010000002">
    <property type="protein sequence ID" value="MBD3866767.1"/>
    <property type="molecule type" value="Genomic_DNA"/>
</dbReference>
<dbReference type="Pfam" id="PF01584">
    <property type="entry name" value="CheW"/>
    <property type="match status" value="1"/>
</dbReference>
<feature type="domain" description="CheW-like" evidence="1">
    <location>
        <begin position="15"/>
        <end position="149"/>
    </location>
</feature>
<evidence type="ECO:0000259" key="1">
    <source>
        <dbReference type="PROSITE" id="PS50851"/>
    </source>
</evidence>